<evidence type="ECO:0000256" key="4">
    <source>
        <dbReference type="ARBA" id="ARBA00023163"/>
    </source>
</evidence>
<sequence length="122" mass="13607">MHILIIEDNLDIVANLAAYLEPLDYKLDVAHNGTIGLRRALAKHHDAILLDLSLPDLDGLEVCQRLRSEHRIATPVLMLTARDMDADIAAGFNVGANDYLVKPYSLFELEARLKALVQRHPS</sequence>
<keyword evidence="3" id="KW-0238">DNA-binding</keyword>
<keyword evidence="2" id="KW-0805">Transcription regulation</keyword>
<evidence type="ECO:0000256" key="1">
    <source>
        <dbReference type="ARBA" id="ARBA00023012"/>
    </source>
</evidence>
<dbReference type="Pfam" id="PF00072">
    <property type="entry name" value="Response_reg"/>
    <property type="match status" value="1"/>
</dbReference>
<feature type="domain" description="Response regulatory" evidence="6">
    <location>
        <begin position="2"/>
        <end position="117"/>
    </location>
</feature>
<evidence type="ECO:0000256" key="5">
    <source>
        <dbReference type="PROSITE-ProRule" id="PRU00169"/>
    </source>
</evidence>
<dbReference type="SMART" id="SM00448">
    <property type="entry name" value="REC"/>
    <property type="match status" value="1"/>
</dbReference>
<proteinExistence type="predicted"/>
<organism evidence="7 8">
    <name type="scientific">Noviherbaspirillum album</name>
    <dbReference type="NCBI Taxonomy" id="3080276"/>
    <lineage>
        <taxon>Bacteria</taxon>
        <taxon>Pseudomonadati</taxon>
        <taxon>Pseudomonadota</taxon>
        <taxon>Betaproteobacteria</taxon>
        <taxon>Burkholderiales</taxon>
        <taxon>Oxalobacteraceae</taxon>
        <taxon>Noviherbaspirillum</taxon>
    </lineage>
</organism>
<dbReference type="InterPro" id="IPR001789">
    <property type="entry name" value="Sig_transdc_resp-reg_receiver"/>
</dbReference>
<dbReference type="PANTHER" id="PTHR48111">
    <property type="entry name" value="REGULATOR OF RPOS"/>
    <property type="match status" value="1"/>
</dbReference>
<dbReference type="EMBL" id="JAWIIV010000027">
    <property type="protein sequence ID" value="MEC4722208.1"/>
    <property type="molecule type" value="Genomic_DNA"/>
</dbReference>
<evidence type="ECO:0000256" key="2">
    <source>
        <dbReference type="ARBA" id="ARBA00023015"/>
    </source>
</evidence>
<evidence type="ECO:0000256" key="3">
    <source>
        <dbReference type="ARBA" id="ARBA00023125"/>
    </source>
</evidence>
<dbReference type="PROSITE" id="PS50110">
    <property type="entry name" value="RESPONSE_REGULATORY"/>
    <property type="match status" value="1"/>
</dbReference>
<accession>A0ABU6JFM1</accession>
<dbReference type="Proteomes" id="UP001352263">
    <property type="component" value="Unassembled WGS sequence"/>
</dbReference>
<dbReference type="InterPro" id="IPR039420">
    <property type="entry name" value="WalR-like"/>
</dbReference>
<feature type="modified residue" description="4-aspartylphosphate" evidence="5">
    <location>
        <position position="51"/>
    </location>
</feature>
<protein>
    <submittedName>
        <fullName evidence="7">Response regulator transcription factor</fullName>
    </submittedName>
</protein>
<evidence type="ECO:0000313" key="8">
    <source>
        <dbReference type="Proteomes" id="UP001352263"/>
    </source>
</evidence>
<dbReference type="PANTHER" id="PTHR48111:SF22">
    <property type="entry name" value="REGULATOR OF RPOS"/>
    <property type="match status" value="1"/>
</dbReference>
<keyword evidence="1" id="KW-0902">Two-component regulatory system</keyword>
<dbReference type="InterPro" id="IPR011006">
    <property type="entry name" value="CheY-like_superfamily"/>
</dbReference>
<comment type="caution">
    <text evidence="7">The sequence shown here is derived from an EMBL/GenBank/DDBJ whole genome shotgun (WGS) entry which is preliminary data.</text>
</comment>
<keyword evidence="4" id="KW-0804">Transcription</keyword>
<evidence type="ECO:0000313" key="7">
    <source>
        <dbReference type="EMBL" id="MEC4722208.1"/>
    </source>
</evidence>
<dbReference type="RefSeq" id="WP_326508887.1">
    <property type="nucleotide sequence ID" value="NZ_JAWIIV010000027.1"/>
</dbReference>
<reference evidence="7 8" key="1">
    <citation type="submission" date="2023-10" db="EMBL/GenBank/DDBJ databases">
        <title>Noviherbaspirillum sp. CPCC 100848 genome assembly.</title>
        <authorList>
            <person name="Li X.Y."/>
            <person name="Fang X.M."/>
        </authorList>
    </citation>
    <scope>NUCLEOTIDE SEQUENCE [LARGE SCALE GENOMIC DNA]</scope>
    <source>
        <strain evidence="7 8">CPCC 100848</strain>
    </source>
</reference>
<dbReference type="Gene3D" id="3.40.50.2300">
    <property type="match status" value="1"/>
</dbReference>
<evidence type="ECO:0000259" key="6">
    <source>
        <dbReference type="PROSITE" id="PS50110"/>
    </source>
</evidence>
<gene>
    <name evidence="7" type="ORF">RY831_23880</name>
</gene>
<name>A0ABU6JFM1_9BURK</name>
<dbReference type="SUPFAM" id="SSF52172">
    <property type="entry name" value="CheY-like"/>
    <property type="match status" value="1"/>
</dbReference>
<keyword evidence="8" id="KW-1185">Reference proteome</keyword>
<keyword evidence="5" id="KW-0597">Phosphoprotein</keyword>